<dbReference type="Proteomes" id="UP000242861">
    <property type="component" value="Unassembled WGS sequence"/>
</dbReference>
<feature type="compositionally biased region" description="Polar residues" evidence="1">
    <location>
        <begin position="9"/>
        <end position="24"/>
    </location>
</feature>
<comment type="caution">
    <text evidence="2">The sequence shown here is derived from an EMBL/GenBank/DDBJ whole genome shotgun (WGS) entry which is preliminary data.</text>
</comment>
<gene>
    <name evidence="2" type="ORF">CW360_10010</name>
</gene>
<evidence type="ECO:0000256" key="1">
    <source>
        <dbReference type="SAM" id="MobiDB-lite"/>
    </source>
</evidence>
<dbReference type="RefSeq" id="WP_101193597.1">
    <property type="nucleotide sequence ID" value="NZ_PIYS01000018.1"/>
</dbReference>
<evidence type="ECO:0000313" key="2">
    <source>
        <dbReference type="EMBL" id="PKF70853.1"/>
    </source>
</evidence>
<evidence type="ECO:0000313" key="3">
    <source>
        <dbReference type="Proteomes" id="UP000242861"/>
    </source>
</evidence>
<reference evidence="3" key="1">
    <citation type="submission" date="2017-12" db="EMBL/GenBank/DDBJ databases">
        <authorList>
            <person name="Yu X.-Y."/>
        </authorList>
    </citation>
    <scope>NUCLEOTIDE SEQUENCE [LARGE SCALE GENOMIC DNA]</scope>
    <source>
        <strain evidence="3">ZYSR67-Z</strain>
    </source>
</reference>
<proteinExistence type="predicted"/>
<protein>
    <submittedName>
        <fullName evidence="2">Uncharacterized protein</fullName>
    </submittedName>
</protein>
<feature type="region of interest" description="Disordered" evidence="1">
    <location>
        <begin position="1"/>
        <end position="24"/>
    </location>
</feature>
<dbReference type="AlphaFoldDB" id="A0A2I0CP50"/>
<dbReference type="EMBL" id="PIYS01000018">
    <property type="protein sequence ID" value="PKF70853.1"/>
    <property type="molecule type" value="Genomic_DNA"/>
</dbReference>
<sequence length="101" mass="10845">MAGARQLLQRLQTAPVTPEGSQQLQKTVHLAPACPSNDMAATHLPGAVAADTPAPGKHTRSAWQVIRAGEPVGYMVGQPMTYDEALTIARWRWADADILES</sequence>
<accession>A0A2I0CP50</accession>
<name>A0A2I0CP50_9PSED</name>
<organism evidence="2 3">
    <name type="scientific">Pseudomonas fluvialis</name>
    <dbReference type="NCBI Taxonomy" id="1793966"/>
    <lineage>
        <taxon>Bacteria</taxon>
        <taxon>Pseudomonadati</taxon>
        <taxon>Pseudomonadota</taxon>
        <taxon>Gammaproteobacteria</taxon>
        <taxon>Pseudomonadales</taxon>
        <taxon>Pseudomonadaceae</taxon>
        <taxon>Pseudomonas</taxon>
    </lineage>
</organism>